<dbReference type="Proteomes" id="UP000023806">
    <property type="component" value="Unassembled WGS sequence"/>
</dbReference>
<feature type="transmembrane region" description="Helical" evidence="1">
    <location>
        <begin position="47"/>
        <end position="68"/>
    </location>
</feature>
<gene>
    <name evidence="2" type="ORF">P250_03280</name>
</gene>
<protein>
    <submittedName>
        <fullName evidence="2">Uncharacterized protein</fullName>
    </submittedName>
</protein>
<evidence type="ECO:0000313" key="3">
    <source>
        <dbReference type="Proteomes" id="UP000023806"/>
    </source>
</evidence>
<keyword evidence="1" id="KW-0472">Membrane</keyword>
<feature type="transmembrane region" description="Helical" evidence="1">
    <location>
        <begin position="183"/>
        <end position="207"/>
    </location>
</feature>
<accession>A0AAD3ATD0</accession>
<evidence type="ECO:0000256" key="1">
    <source>
        <dbReference type="SAM" id="Phobius"/>
    </source>
</evidence>
<dbReference type="AlphaFoldDB" id="A0AAD3ATD0"/>
<organism evidence="2 3">
    <name type="scientific">Francisella tularensis subsp. tularensis str. SCHU S4 substr. FSC237</name>
    <dbReference type="NCBI Taxonomy" id="1341660"/>
    <lineage>
        <taxon>Bacteria</taxon>
        <taxon>Pseudomonadati</taxon>
        <taxon>Pseudomonadota</taxon>
        <taxon>Gammaproteobacteria</taxon>
        <taxon>Thiotrichales</taxon>
        <taxon>Francisellaceae</taxon>
        <taxon>Francisella</taxon>
    </lineage>
</organism>
<dbReference type="RefSeq" id="WP_003021214.1">
    <property type="nucleotide sequence ID" value="NZ_KK211923.1"/>
</dbReference>
<keyword evidence="1" id="KW-0812">Transmembrane</keyword>
<evidence type="ECO:0000313" key="2">
    <source>
        <dbReference type="EMBL" id="EZK38514.1"/>
    </source>
</evidence>
<feature type="transmembrane region" description="Helical" evidence="1">
    <location>
        <begin position="219"/>
        <end position="239"/>
    </location>
</feature>
<keyword evidence="1" id="KW-1133">Transmembrane helix</keyword>
<comment type="caution">
    <text evidence="2">The sequence shown here is derived from an EMBL/GenBank/DDBJ whole genome shotgun (WGS) entry which is preliminary data.</text>
</comment>
<sequence length="292" mass="34906">MKKTEDQYYKKLWTKNWEGSWLLRKDKYLLKYATEYERKKVYFADMLMIFSICTLPILMFMMIFHFVISIPVMLIITITFLIFVVRFSFIFISLASIFLFIVLPIKGIVSFDSTEYTKILYVFPVVALFQGYFTLVYIFNNIYLKKFDNIYFDKIYTYLDSKQDYDLQKELLSSFKEKVSNNFILVSIFKYGILNYFLDIFSNIFLLGIRRGWARYSNFAWYFGRKSFRMTFLYGWLFILKPELFKDENKCKPIKVITYSSLLVSLVSILFLMFSVASIVLGGILVFLNKLV</sequence>
<feature type="transmembrane region" description="Helical" evidence="1">
    <location>
        <begin position="74"/>
        <end position="103"/>
    </location>
</feature>
<feature type="transmembrane region" description="Helical" evidence="1">
    <location>
        <begin position="119"/>
        <end position="139"/>
    </location>
</feature>
<proteinExistence type="predicted"/>
<feature type="transmembrane region" description="Helical" evidence="1">
    <location>
        <begin position="259"/>
        <end position="288"/>
    </location>
</feature>
<dbReference type="EMBL" id="JIDS01000002">
    <property type="protein sequence ID" value="EZK38514.1"/>
    <property type="molecule type" value="Genomic_DNA"/>
</dbReference>
<reference evidence="2 3" key="1">
    <citation type="submission" date="2014-03" db="EMBL/GenBank/DDBJ databases">
        <title>The Genome Sequence of Francisella tularensis subsp. tularensis str. SCHU S4 substr. FSC043.</title>
        <authorList>
            <consortium name="The Broad Institute Genomics Platform"/>
            <consortium name="The Broad Institute Genome Sequencing Center for Infectious Disease"/>
            <person name="Chapman S.B."/>
            <person name="Guina T."/>
            <person name="Gelhaus C."/>
            <person name="Comer J."/>
            <person name="Sellati T."/>
            <person name="Sjostedt A."/>
            <person name="Young S.K."/>
            <person name="Zeng Q."/>
            <person name="Gargeya S."/>
            <person name="Abouelleil A."/>
            <person name="Alvarado L."/>
            <person name="Chapman S.B."/>
            <person name="Gainer-Dewar J."/>
            <person name="Goldberg J."/>
            <person name="Griggs A."/>
            <person name="Gujja S."/>
            <person name="Hansen M."/>
            <person name="Howarth C."/>
            <person name="Imamovic A."/>
            <person name="Larimer J."/>
            <person name="Murphy C."/>
            <person name="Naylor J."/>
            <person name="Pearson M."/>
            <person name="Poon T.W."/>
            <person name="Priest M."/>
            <person name="Roberts A."/>
            <person name="Saif S."/>
            <person name="Shea T."/>
            <person name="Sykes S."/>
            <person name="Wortman J."/>
            <person name="Nusbaum C."/>
            <person name="Birren B."/>
        </authorList>
    </citation>
    <scope>NUCLEOTIDE SEQUENCE [LARGE SCALE GENOMIC DNA]</scope>
    <source>
        <strain evidence="2 3">Schu S4</strain>
    </source>
</reference>
<name>A0AAD3ATD0_FRATT</name>